<dbReference type="InterPro" id="IPR052533">
    <property type="entry name" value="WalJ/YycJ-like"/>
</dbReference>
<dbReference type="AlphaFoldDB" id="A0A378NWS0"/>
<evidence type="ECO:0000313" key="3">
    <source>
        <dbReference type="Proteomes" id="UP000255234"/>
    </source>
</evidence>
<protein>
    <submittedName>
        <fullName evidence="2">Ribonuclease Z</fullName>
    </submittedName>
</protein>
<gene>
    <name evidence="2" type="ORF">NCTC10571_02309</name>
</gene>
<feature type="domain" description="Metallo-beta-lactamase" evidence="1">
    <location>
        <begin position="11"/>
        <end position="177"/>
    </location>
</feature>
<dbReference type="InterPro" id="IPR001279">
    <property type="entry name" value="Metallo-B-lactamas"/>
</dbReference>
<dbReference type="SUPFAM" id="SSF56281">
    <property type="entry name" value="Metallo-hydrolase/oxidoreductase"/>
    <property type="match status" value="1"/>
</dbReference>
<dbReference type="SMART" id="SM00849">
    <property type="entry name" value="Lactamase_B"/>
    <property type="match status" value="1"/>
</dbReference>
<dbReference type="Proteomes" id="UP000255234">
    <property type="component" value="Unassembled WGS sequence"/>
</dbReference>
<dbReference type="PANTHER" id="PTHR47619">
    <property type="entry name" value="METALLO-HYDROLASE YYCJ-RELATED"/>
    <property type="match status" value="1"/>
</dbReference>
<reference evidence="2 3" key="1">
    <citation type="submission" date="2018-06" db="EMBL/GenBank/DDBJ databases">
        <authorList>
            <consortium name="Pathogen Informatics"/>
            <person name="Doyle S."/>
        </authorList>
    </citation>
    <scope>NUCLEOTIDE SEQUENCE [LARGE SCALE GENOMIC DNA]</scope>
    <source>
        <strain evidence="2 3">NCTC10571</strain>
    </source>
</reference>
<dbReference type="RefSeq" id="WP_115152194.1">
    <property type="nucleotide sequence ID" value="NZ_UGPP01000001.1"/>
</dbReference>
<proteinExistence type="predicted"/>
<evidence type="ECO:0000259" key="1">
    <source>
        <dbReference type="SMART" id="SM00849"/>
    </source>
</evidence>
<sequence>MNISVLASGSRGNCTLIHDDNNAILIDMGISTRKLKQALAQLHLNIEDLDAIFITHEHIDHIRGLKTLTKNYNVPIYSKTATLKQIAITQKFTDINLKNCQAFTTNNIDIGNLAIKIFNISHDAIDPVGYTISKYKDNAKTKKFTEKITLATDLGFVSETVQSALEDSDILVLEANHDLKLLQNGQYPWSLKKRILSTKGHLSNVDAGFAINRLQAKPQQIILAHLSEQNNSPDIALNTIKQIFQENNLTDISLHVASPDRMLNIKN</sequence>
<organism evidence="2 3">
    <name type="scientific">Megamonas hypermegale</name>
    <dbReference type="NCBI Taxonomy" id="158847"/>
    <lineage>
        <taxon>Bacteria</taxon>
        <taxon>Bacillati</taxon>
        <taxon>Bacillota</taxon>
        <taxon>Negativicutes</taxon>
        <taxon>Selenomonadales</taxon>
        <taxon>Selenomonadaceae</taxon>
        <taxon>Megamonas</taxon>
    </lineage>
</organism>
<dbReference type="Gene3D" id="3.60.15.10">
    <property type="entry name" value="Ribonuclease Z/Hydroxyacylglutathione hydrolase-like"/>
    <property type="match status" value="1"/>
</dbReference>
<accession>A0A378NWS0</accession>
<dbReference type="Pfam" id="PF12706">
    <property type="entry name" value="Lactamase_B_2"/>
    <property type="match status" value="1"/>
</dbReference>
<name>A0A378NWS0_9FIRM</name>
<dbReference type="EMBL" id="UGPP01000001">
    <property type="protein sequence ID" value="STY72119.1"/>
    <property type="molecule type" value="Genomic_DNA"/>
</dbReference>
<dbReference type="InterPro" id="IPR036866">
    <property type="entry name" value="RibonucZ/Hydroxyglut_hydro"/>
</dbReference>
<dbReference type="PANTHER" id="PTHR47619:SF1">
    <property type="entry name" value="EXODEOXYRIBONUCLEASE WALJ"/>
    <property type="match status" value="1"/>
</dbReference>
<evidence type="ECO:0000313" key="2">
    <source>
        <dbReference type="EMBL" id="STY72119.1"/>
    </source>
</evidence>